<dbReference type="InterPro" id="IPR023606">
    <property type="entry name" value="CoA-Trfase_III_dom_1_sf"/>
</dbReference>
<dbReference type="PANTHER" id="PTHR48207">
    <property type="entry name" value="SUCCINATE--HYDROXYMETHYLGLUTARATE COA-TRANSFERASE"/>
    <property type="match status" value="1"/>
</dbReference>
<dbReference type="EMBL" id="PXYW01000020">
    <property type="protein sequence ID" value="PSR33463.1"/>
    <property type="molecule type" value="Genomic_DNA"/>
</dbReference>
<dbReference type="InterPro" id="IPR044855">
    <property type="entry name" value="CoA-Trfase_III_dom3_sf"/>
</dbReference>
<evidence type="ECO:0000256" key="1">
    <source>
        <dbReference type="ARBA" id="ARBA00022679"/>
    </source>
</evidence>
<keyword evidence="1 2" id="KW-0808">Transferase</keyword>
<accession>A0A2T2XG36</accession>
<dbReference type="Gene3D" id="3.40.50.10540">
    <property type="entry name" value="Crotonobetainyl-coa:carnitine coa-transferase, domain 1"/>
    <property type="match status" value="1"/>
</dbReference>
<sequence>MSSDQRAASLAGIHILDLSRVLAAPYATMALGDLGAEIIKIERPGSGDETRQWGPPFLGGQSAYFLSANRNKKSCQVDLGNQEGQNLVRTLALKWADVIVENFKPGTLEKFSLSLQDLRAENPRLITATLRGYPQGDDRPGYDFVMQAGAGLMSLNGPVEGPPYKMGIAVADITSGLFLLSGILSALLVRERTGKGQHVEVSLFDSQIAWWVNVGMAHLVTGNPPVRWGNAHPQLAPYELFEASDGYLAIAVGNDQQFMRLCQVLQHPEWAADSRYRTNPDRVSHRSALHEDLQGVLEQQPVAQWTQQLDAKQVPAGPVHTIPQALAWRNSLPNPVVSLLDDIPQIHLPWRFSDSSARPRYRPPELGEHTAEVWELYRSLRKDQ</sequence>
<gene>
    <name evidence="2" type="ORF">C7B46_09885</name>
</gene>
<dbReference type="Pfam" id="PF02515">
    <property type="entry name" value="CoA_transf_3"/>
    <property type="match status" value="1"/>
</dbReference>
<comment type="caution">
    <text evidence="2">The sequence shown here is derived from an EMBL/GenBank/DDBJ whole genome shotgun (WGS) entry which is preliminary data.</text>
</comment>
<dbReference type="Proteomes" id="UP000242972">
    <property type="component" value="Unassembled WGS sequence"/>
</dbReference>
<name>A0A2T2XG36_9FIRM</name>
<dbReference type="SUPFAM" id="SSF89796">
    <property type="entry name" value="CoA-transferase family III (CaiB/BaiF)"/>
    <property type="match status" value="1"/>
</dbReference>
<protein>
    <submittedName>
        <fullName evidence="2">Formyl-CoA transferase</fullName>
    </submittedName>
</protein>
<dbReference type="InterPro" id="IPR003673">
    <property type="entry name" value="CoA-Trfase_fam_III"/>
</dbReference>
<organism evidence="2 3">
    <name type="scientific">Sulfobacillus benefaciens</name>
    <dbReference type="NCBI Taxonomy" id="453960"/>
    <lineage>
        <taxon>Bacteria</taxon>
        <taxon>Bacillati</taxon>
        <taxon>Bacillota</taxon>
        <taxon>Clostridia</taxon>
        <taxon>Eubacteriales</taxon>
        <taxon>Clostridiales Family XVII. Incertae Sedis</taxon>
        <taxon>Sulfobacillus</taxon>
    </lineage>
</organism>
<evidence type="ECO:0000313" key="2">
    <source>
        <dbReference type="EMBL" id="PSR33463.1"/>
    </source>
</evidence>
<reference evidence="2 3" key="1">
    <citation type="journal article" date="2014" name="BMC Genomics">
        <title>Comparison of environmental and isolate Sulfobacillus genomes reveals diverse carbon, sulfur, nitrogen, and hydrogen metabolisms.</title>
        <authorList>
            <person name="Justice N.B."/>
            <person name="Norman A."/>
            <person name="Brown C.T."/>
            <person name="Singh A."/>
            <person name="Thomas B.C."/>
            <person name="Banfield J.F."/>
        </authorList>
    </citation>
    <scope>NUCLEOTIDE SEQUENCE [LARGE SCALE GENOMIC DNA]</scope>
    <source>
        <strain evidence="2">AMDSBA4</strain>
    </source>
</reference>
<dbReference type="GO" id="GO:0008410">
    <property type="term" value="F:CoA-transferase activity"/>
    <property type="evidence" value="ECO:0007669"/>
    <property type="project" value="TreeGrafter"/>
</dbReference>
<evidence type="ECO:0000313" key="3">
    <source>
        <dbReference type="Proteomes" id="UP000242972"/>
    </source>
</evidence>
<proteinExistence type="predicted"/>
<dbReference type="AlphaFoldDB" id="A0A2T2XG36"/>
<dbReference type="PANTHER" id="PTHR48207:SF3">
    <property type="entry name" value="SUCCINATE--HYDROXYMETHYLGLUTARATE COA-TRANSFERASE"/>
    <property type="match status" value="1"/>
</dbReference>
<dbReference type="InterPro" id="IPR050483">
    <property type="entry name" value="CoA-transferase_III_domain"/>
</dbReference>
<dbReference type="Gene3D" id="3.30.1540.10">
    <property type="entry name" value="formyl-coa transferase, domain 3"/>
    <property type="match status" value="1"/>
</dbReference>